<dbReference type="AlphaFoldDB" id="A0A1B6EX19"/>
<proteinExistence type="predicted"/>
<protein>
    <submittedName>
        <fullName evidence="1">Uncharacterized protein</fullName>
    </submittedName>
</protein>
<feature type="non-terminal residue" evidence="1">
    <location>
        <position position="140"/>
    </location>
</feature>
<accession>A0A1B6EX19</accession>
<name>A0A1B6EX19_9HEMI</name>
<sequence>FRQLLLLFSGEIYLSVEQMSKISPIYSNRNLESVGSLNTDDLIELFLFDSLLSGSFEATLTDNFRQMARKFFDNVITDKEELETLEDMLSIYYDFDTPELYIDTEEDDSIEDGNSAALVVAAPVAEDSVAEDPVAEDSVA</sequence>
<evidence type="ECO:0000313" key="1">
    <source>
        <dbReference type="EMBL" id="JAS42554.1"/>
    </source>
</evidence>
<feature type="non-terminal residue" evidence="1">
    <location>
        <position position="1"/>
    </location>
</feature>
<reference evidence="1" key="1">
    <citation type="submission" date="2015-11" db="EMBL/GenBank/DDBJ databases">
        <title>De novo transcriptome assembly of four potential Pierce s Disease insect vectors from Arizona vineyards.</title>
        <authorList>
            <person name="Tassone E.E."/>
        </authorList>
    </citation>
    <scope>NUCLEOTIDE SEQUENCE</scope>
</reference>
<gene>
    <name evidence="1" type="ORF">g.47294</name>
</gene>
<dbReference type="EMBL" id="GECZ01027215">
    <property type="protein sequence ID" value="JAS42554.1"/>
    <property type="molecule type" value="Transcribed_RNA"/>
</dbReference>
<organism evidence="1">
    <name type="scientific">Cuerna arida</name>
    <dbReference type="NCBI Taxonomy" id="1464854"/>
    <lineage>
        <taxon>Eukaryota</taxon>
        <taxon>Metazoa</taxon>
        <taxon>Ecdysozoa</taxon>
        <taxon>Arthropoda</taxon>
        <taxon>Hexapoda</taxon>
        <taxon>Insecta</taxon>
        <taxon>Pterygota</taxon>
        <taxon>Neoptera</taxon>
        <taxon>Paraneoptera</taxon>
        <taxon>Hemiptera</taxon>
        <taxon>Auchenorrhyncha</taxon>
        <taxon>Membracoidea</taxon>
        <taxon>Cicadellidae</taxon>
        <taxon>Cicadellinae</taxon>
        <taxon>Proconiini</taxon>
        <taxon>Cuerna</taxon>
    </lineage>
</organism>